<keyword evidence="3" id="KW-1185">Reference proteome</keyword>
<name>A0A4R7FFV0_9MICO</name>
<dbReference type="Proteomes" id="UP000295344">
    <property type="component" value="Unassembled WGS sequence"/>
</dbReference>
<evidence type="ECO:0008006" key="4">
    <source>
        <dbReference type="Google" id="ProtNLM"/>
    </source>
</evidence>
<accession>A0A4R7FFV0</accession>
<gene>
    <name evidence="2" type="ORF">CLV52_3589</name>
</gene>
<dbReference type="AlphaFoldDB" id="A0A4R7FFV0"/>
<keyword evidence="1" id="KW-0472">Membrane</keyword>
<organism evidence="2 3">
    <name type="scientific">Amnibacterium kyonggiense</name>
    <dbReference type="NCBI Taxonomy" id="595671"/>
    <lineage>
        <taxon>Bacteria</taxon>
        <taxon>Bacillati</taxon>
        <taxon>Actinomycetota</taxon>
        <taxon>Actinomycetes</taxon>
        <taxon>Micrococcales</taxon>
        <taxon>Microbacteriaceae</taxon>
        <taxon>Amnibacterium</taxon>
    </lineage>
</organism>
<evidence type="ECO:0000256" key="1">
    <source>
        <dbReference type="SAM" id="Phobius"/>
    </source>
</evidence>
<comment type="caution">
    <text evidence="2">The sequence shown here is derived from an EMBL/GenBank/DDBJ whole genome shotgun (WGS) entry which is preliminary data.</text>
</comment>
<feature type="transmembrane region" description="Helical" evidence="1">
    <location>
        <begin position="12"/>
        <end position="34"/>
    </location>
</feature>
<dbReference type="EMBL" id="SOAM01000004">
    <property type="protein sequence ID" value="TDS75063.1"/>
    <property type="molecule type" value="Genomic_DNA"/>
</dbReference>
<proteinExistence type="predicted"/>
<reference evidence="2 3" key="1">
    <citation type="submission" date="2019-03" db="EMBL/GenBank/DDBJ databases">
        <title>Genomic Encyclopedia of Archaeal and Bacterial Type Strains, Phase II (KMG-II): from individual species to whole genera.</title>
        <authorList>
            <person name="Goeker M."/>
        </authorList>
    </citation>
    <scope>NUCLEOTIDE SEQUENCE [LARGE SCALE GENOMIC DNA]</scope>
    <source>
        <strain evidence="2 3">DSM 24782</strain>
    </source>
</reference>
<protein>
    <recommendedName>
        <fullName evidence="4">Secretion/DNA translocation related TadE-like protein</fullName>
    </recommendedName>
</protein>
<dbReference type="RefSeq" id="WP_133767710.1">
    <property type="nucleotide sequence ID" value="NZ_BAAARP010000001.1"/>
</dbReference>
<keyword evidence="1" id="KW-1133">Transmembrane helix</keyword>
<sequence length="113" mass="10858">MTDREGGAGTALAAAVIAAVIAVFVLAAAAAVVLDAHRRVVAAADAAALAGADVALGNATGTPCGRAADLVADAGLRLDRCAQRGVLVRVRASTVVLGIPVAADALAGPPRAP</sequence>
<evidence type="ECO:0000313" key="3">
    <source>
        <dbReference type="Proteomes" id="UP000295344"/>
    </source>
</evidence>
<keyword evidence="1" id="KW-0812">Transmembrane</keyword>
<evidence type="ECO:0000313" key="2">
    <source>
        <dbReference type="EMBL" id="TDS75063.1"/>
    </source>
</evidence>